<keyword evidence="3" id="KW-1185">Reference proteome</keyword>
<accession>A0A1I2ECW2</accession>
<gene>
    <name evidence="2" type="ORF">SAMN02745121_06013</name>
</gene>
<dbReference type="OrthoDB" id="5508180at2"/>
<organism evidence="2 3">
    <name type="scientific">Nannocystis exedens</name>
    <dbReference type="NCBI Taxonomy" id="54"/>
    <lineage>
        <taxon>Bacteria</taxon>
        <taxon>Pseudomonadati</taxon>
        <taxon>Myxococcota</taxon>
        <taxon>Polyangia</taxon>
        <taxon>Nannocystales</taxon>
        <taxon>Nannocystaceae</taxon>
        <taxon>Nannocystis</taxon>
    </lineage>
</organism>
<dbReference type="SUPFAM" id="SSF56496">
    <property type="entry name" value="Fibrinogen C-terminal domain-like"/>
    <property type="match status" value="1"/>
</dbReference>
<dbReference type="RefSeq" id="WP_096332506.1">
    <property type="nucleotide sequence ID" value="NZ_FOMX01000022.1"/>
</dbReference>
<protein>
    <recommendedName>
        <fullName evidence="4">Myxococcus cysteine-rich repeat-containing protein</fullName>
    </recommendedName>
</protein>
<evidence type="ECO:0000313" key="3">
    <source>
        <dbReference type="Proteomes" id="UP000199400"/>
    </source>
</evidence>
<feature type="compositionally biased region" description="Low complexity" evidence="1">
    <location>
        <begin position="45"/>
        <end position="57"/>
    </location>
</feature>
<dbReference type="Proteomes" id="UP000199400">
    <property type="component" value="Unassembled WGS sequence"/>
</dbReference>
<proteinExistence type="predicted"/>
<dbReference type="AlphaFoldDB" id="A0A1I2ECW2"/>
<evidence type="ECO:0000313" key="2">
    <source>
        <dbReference type="EMBL" id="SFE90507.1"/>
    </source>
</evidence>
<dbReference type="NCBIfam" id="NF040941">
    <property type="entry name" value="GGGWT_bact"/>
    <property type="match status" value="1"/>
</dbReference>
<evidence type="ECO:0000256" key="1">
    <source>
        <dbReference type="SAM" id="MobiDB-lite"/>
    </source>
</evidence>
<dbReference type="InterPro" id="IPR036056">
    <property type="entry name" value="Fibrinogen-like_C"/>
</dbReference>
<name>A0A1I2ECW2_9BACT</name>
<sequence length="416" mass="43622">MHERIPPRIRVGVDWRAASVGTALLLAGCLDRNGGQIDPTAVEPSTGAGTDSSGSTTFPGIMTTTVDPHPGDSDSDGGSTGEPAPLPCGNGKIDPPEQCDQGEANGDDRECTSACRWNICGDGLVEAGDELCDDGKAKNGTYGHCDKYCDKFAEHCGDGKVQTGDGEVCDDPDPKYGCLPDCTQAASCLAIKAGWGDAAETGLYFLQREGRGLTVWCDMDADGGGYTFLKYASGTVVPDPPDKFIPEALTAAQAEAKCAHWGLRLFSPRSQEHLRAAITAASAAEFGPVSDSGDFPPNIAVDSDAAGYLSIMGIYPVTPGLSCQDRPLNHEDCPQWAAKPHPLTPDVVMPYWVSDKIFAGQPGTSNCAGCSLLYDWNLDVQPPVLTGYFAVPMNGKGASSPHFLCEIGDKLGPPEG</sequence>
<dbReference type="STRING" id="54.SAMN02745121_06013"/>
<reference evidence="3" key="1">
    <citation type="submission" date="2016-10" db="EMBL/GenBank/DDBJ databases">
        <authorList>
            <person name="Varghese N."/>
            <person name="Submissions S."/>
        </authorList>
    </citation>
    <scope>NUCLEOTIDE SEQUENCE [LARGE SCALE GENOMIC DNA]</scope>
    <source>
        <strain evidence="3">ATCC 25963</strain>
    </source>
</reference>
<dbReference type="EMBL" id="FOMX01000022">
    <property type="protein sequence ID" value="SFE90507.1"/>
    <property type="molecule type" value="Genomic_DNA"/>
</dbReference>
<feature type="region of interest" description="Disordered" evidence="1">
    <location>
        <begin position="37"/>
        <end position="104"/>
    </location>
</feature>
<dbReference type="PROSITE" id="PS51257">
    <property type="entry name" value="PROKAR_LIPOPROTEIN"/>
    <property type="match status" value="1"/>
</dbReference>
<evidence type="ECO:0008006" key="4">
    <source>
        <dbReference type="Google" id="ProtNLM"/>
    </source>
</evidence>